<name>A0ABN9UZE1_9DINO</name>
<accession>A0ABN9UZE1</accession>
<gene>
    <name evidence="1" type="ORF">PCOR1329_LOCUS52651</name>
</gene>
<organism evidence="1 2">
    <name type="scientific">Prorocentrum cordatum</name>
    <dbReference type="NCBI Taxonomy" id="2364126"/>
    <lineage>
        <taxon>Eukaryota</taxon>
        <taxon>Sar</taxon>
        <taxon>Alveolata</taxon>
        <taxon>Dinophyceae</taxon>
        <taxon>Prorocentrales</taxon>
        <taxon>Prorocentraceae</taxon>
        <taxon>Prorocentrum</taxon>
    </lineage>
</organism>
<dbReference type="Proteomes" id="UP001189429">
    <property type="component" value="Unassembled WGS sequence"/>
</dbReference>
<protein>
    <submittedName>
        <fullName evidence="1">Uncharacterized protein</fullName>
    </submittedName>
</protein>
<reference evidence="1" key="1">
    <citation type="submission" date="2023-10" db="EMBL/GenBank/DDBJ databases">
        <authorList>
            <person name="Chen Y."/>
            <person name="Shah S."/>
            <person name="Dougan E. K."/>
            <person name="Thang M."/>
            <person name="Chan C."/>
        </authorList>
    </citation>
    <scope>NUCLEOTIDE SEQUENCE [LARGE SCALE GENOMIC DNA]</scope>
</reference>
<evidence type="ECO:0000313" key="2">
    <source>
        <dbReference type="Proteomes" id="UP001189429"/>
    </source>
</evidence>
<dbReference type="EMBL" id="CAUYUJ010016409">
    <property type="protein sequence ID" value="CAK0864957.1"/>
    <property type="molecule type" value="Genomic_DNA"/>
</dbReference>
<evidence type="ECO:0000313" key="1">
    <source>
        <dbReference type="EMBL" id="CAK0864957.1"/>
    </source>
</evidence>
<sequence length="684" mass="75298">MDRQREREQKLRRLDAFKRRVPRTSASALSAILEECVYDVPEVRNRNAIRGARDLIMRGSGEHGALLAKLPMERGDGSSGGEMAVVNPFAFLNEARAAGGGFAKATQRIIASRPPSMDEPWDLVIYADEVAPGSQLSGHNQRKCWVAHMPFMQLGSLLTDEDAWICLACERSDRVKNYGGGVAQVFGALLKMLFNASDHSFDAGLTMILQDGGTHKQVFCVKGDAGLKACALCKNLYSQSSGIAGEDGEDMLSCTITVGSAMDFATDEELRGGVERLAVVAATRPRELKLREMTAGMNHCRFNLLLERDLRNVVKPVSCFAHDWMHTFVVHGAWNTTLYLLVKSLLDQKARAPAAIHDLLRQWNLPQKMGTKTDALVGVFSPSRWKARLKAKYVKCTASEAISMHSMIAHFVRNVWLRAGICTKECEAYLACSPIMDLLIAVPHGKVTSRELRVQVDKFLQACLDAGRGAHLHPKFHWTLHLVIEHKSSANMWRMRHVLADRDAAIGRCHNCPRFSGGMRNTASMEKSSLSEVTCKHLHDLRVHDKFDASVKLQDPKSAKDKVAEFIVSELGLPRARKNTCMTAKSARVSEFEVVHTSDVVIKTPERGAPVLGQVWFTASVVDELCALVAIFPVTDAGNGFASGRPSGSTCLCPLSDILGAVPYRKRTGGHVDALVPVAHRWAI</sequence>
<proteinExistence type="predicted"/>
<comment type="caution">
    <text evidence="1">The sequence shown here is derived from an EMBL/GenBank/DDBJ whole genome shotgun (WGS) entry which is preliminary data.</text>
</comment>
<keyword evidence="2" id="KW-1185">Reference proteome</keyword>